<proteinExistence type="predicted"/>
<organism evidence="1 2">
    <name type="scientific">Chaenocephalus aceratus</name>
    <name type="common">Blackfin icefish</name>
    <name type="synonym">Chaenichthys aceratus</name>
    <dbReference type="NCBI Taxonomy" id="36190"/>
    <lineage>
        <taxon>Eukaryota</taxon>
        <taxon>Metazoa</taxon>
        <taxon>Chordata</taxon>
        <taxon>Craniata</taxon>
        <taxon>Vertebrata</taxon>
        <taxon>Euteleostomi</taxon>
        <taxon>Actinopterygii</taxon>
        <taxon>Neopterygii</taxon>
        <taxon>Teleostei</taxon>
        <taxon>Neoteleostei</taxon>
        <taxon>Acanthomorphata</taxon>
        <taxon>Eupercaria</taxon>
        <taxon>Perciformes</taxon>
        <taxon>Notothenioidei</taxon>
        <taxon>Channichthyidae</taxon>
        <taxon>Chaenocephalus</taxon>
    </lineage>
</organism>
<accession>A0ACB9W2D6</accession>
<evidence type="ECO:0000313" key="1">
    <source>
        <dbReference type="EMBL" id="KAI4806785.1"/>
    </source>
</evidence>
<dbReference type="EMBL" id="CM043804">
    <property type="protein sequence ID" value="KAI4806785.1"/>
    <property type="molecule type" value="Genomic_DNA"/>
</dbReference>
<feature type="non-terminal residue" evidence="1">
    <location>
        <position position="131"/>
    </location>
</feature>
<reference evidence="1" key="1">
    <citation type="submission" date="2022-05" db="EMBL/GenBank/DDBJ databases">
        <title>Chromosome-level genome of Chaenocephalus aceratus.</title>
        <authorList>
            <person name="Park H."/>
        </authorList>
    </citation>
    <scope>NUCLEOTIDE SEQUENCE</scope>
    <source>
        <strain evidence="1">KU_202001</strain>
    </source>
</reference>
<keyword evidence="2" id="KW-1185">Reference proteome</keyword>
<comment type="caution">
    <text evidence="1">The sequence shown here is derived from an EMBL/GenBank/DDBJ whole genome shotgun (WGS) entry which is preliminary data.</text>
</comment>
<feature type="non-terminal residue" evidence="1">
    <location>
        <position position="1"/>
    </location>
</feature>
<evidence type="ECO:0000313" key="2">
    <source>
        <dbReference type="Proteomes" id="UP001057452"/>
    </source>
</evidence>
<protein>
    <submittedName>
        <fullName evidence="1">Uncharacterized protein</fullName>
    </submittedName>
</protein>
<sequence>GSRNLGGLQVPTSSPPVAPSQLCHPPSRLSSSLFFWDEMPLAHTATGQLPPHWRCDWTGEAANCGSSGEGRRAPDVSLRGFVVCMQEGERPPPQQAKTVYSEIQRGRERKEEVEGNSCKRILNINKLYKAY</sequence>
<dbReference type="Proteomes" id="UP001057452">
    <property type="component" value="Chromosome 20"/>
</dbReference>
<name>A0ACB9W2D6_CHAAC</name>
<gene>
    <name evidence="1" type="ORF">KUCAC02_017584</name>
</gene>